<keyword evidence="1" id="KW-0732">Signal</keyword>
<dbReference type="EMBL" id="CP059572">
    <property type="protein sequence ID" value="QXJ23865.1"/>
    <property type="molecule type" value="Genomic_DNA"/>
</dbReference>
<dbReference type="Proteomes" id="UP001049518">
    <property type="component" value="Chromosome"/>
</dbReference>
<keyword evidence="3" id="KW-1185">Reference proteome</keyword>
<evidence type="ECO:0000313" key="2">
    <source>
        <dbReference type="EMBL" id="QXJ23865.1"/>
    </source>
</evidence>
<feature type="signal peptide" evidence="1">
    <location>
        <begin position="1"/>
        <end position="36"/>
    </location>
</feature>
<dbReference type="InterPro" id="IPR006311">
    <property type="entry name" value="TAT_signal"/>
</dbReference>
<dbReference type="Gene3D" id="2.60.20.10">
    <property type="entry name" value="Crystallins"/>
    <property type="match status" value="1"/>
</dbReference>
<gene>
    <name evidence="2" type="ORF">AGRA3207_005079</name>
</gene>
<feature type="chain" id="PRO_5045620156" evidence="1">
    <location>
        <begin position="37"/>
        <end position="182"/>
    </location>
</feature>
<evidence type="ECO:0000256" key="1">
    <source>
        <dbReference type="SAM" id="SignalP"/>
    </source>
</evidence>
<proteinExistence type="predicted"/>
<reference evidence="2" key="1">
    <citation type="submission" date="2020-07" db="EMBL/GenBank/DDBJ databases">
        <authorList>
            <person name="Tarantini F.S."/>
            <person name="Hong K.W."/>
            <person name="Chan K.G."/>
        </authorList>
    </citation>
    <scope>NUCLEOTIDE SEQUENCE</scope>
    <source>
        <strain evidence="2">32-07</strain>
    </source>
</reference>
<dbReference type="RefSeq" id="WP_231329543.1">
    <property type="nucleotide sequence ID" value="NZ_CP059572.1"/>
</dbReference>
<sequence>MTKLRTSRRPATSAAATAVATGLAAMALTAAPPALAAQDTASTSTAGATSQETATHRHCVTDLDTRSTHCFTTEQQARSFTSAGHAAAETILAILYDKTGYQHPPSLTLVGDHGCTVSTSDVDYQVSDLATWSNRTSSFVTRNHCDLIGRDGKNFTGAGFGPSDHSADLGSWSNRISSLKLT</sequence>
<organism evidence="2 3">
    <name type="scientific">Actinomadura graeca</name>
    <dbReference type="NCBI Taxonomy" id="2750812"/>
    <lineage>
        <taxon>Bacteria</taxon>
        <taxon>Bacillati</taxon>
        <taxon>Actinomycetota</taxon>
        <taxon>Actinomycetes</taxon>
        <taxon>Streptosporangiales</taxon>
        <taxon>Thermomonosporaceae</taxon>
        <taxon>Actinomadura</taxon>
    </lineage>
</organism>
<accession>A0ABX8QYK2</accession>
<protein>
    <submittedName>
        <fullName evidence="2">Uncharacterized protein</fullName>
    </submittedName>
</protein>
<name>A0ABX8QYK2_9ACTN</name>
<evidence type="ECO:0000313" key="3">
    <source>
        <dbReference type="Proteomes" id="UP001049518"/>
    </source>
</evidence>
<dbReference type="PROSITE" id="PS51318">
    <property type="entry name" value="TAT"/>
    <property type="match status" value="1"/>
</dbReference>